<sequence>MAKAQPKPTTDAPDAGAPAGDQGASTELQALATAGAPPGAGNPPAEAPPAKVERRAVRVLAAVTIADVRYQPGVLIEGIPVDLAEAHAGSVDAHPDAVAYARSTNAQVLQFEPERDLE</sequence>
<dbReference type="Proteomes" id="UP001058290">
    <property type="component" value="Chromosome"/>
</dbReference>
<proteinExistence type="predicted"/>
<evidence type="ECO:0000313" key="3">
    <source>
        <dbReference type="Proteomes" id="UP001058290"/>
    </source>
</evidence>
<feature type="region of interest" description="Disordered" evidence="1">
    <location>
        <begin position="1"/>
        <end position="52"/>
    </location>
</feature>
<gene>
    <name evidence="2" type="ORF">N4T19_23215</name>
</gene>
<keyword evidence="3" id="KW-1185">Reference proteome</keyword>
<protein>
    <submittedName>
        <fullName evidence="2">Uncharacterized protein</fullName>
    </submittedName>
</protein>
<dbReference type="EMBL" id="CP104377">
    <property type="protein sequence ID" value="UXC18555.1"/>
    <property type="molecule type" value="Genomic_DNA"/>
</dbReference>
<name>A0ABY6A0W7_9BURK</name>
<evidence type="ECO:0000256" key="1">
    <source>
        <dbReference type="SAM" id="MobiDB-lite"/>
    </source>
</evidence>
<dbReference type="RefSeq" id="WP_260719121.1">
    <property type="nucleotide sequence ID" value="NZ_CP104377.1"/>
</dbReference>
<evidence type="ECO:0000313" key="2">
    <source>
        <dbReference type="EMBL" id="UXC18555.1"/>
    </source>
</evidence>
<reference evidence="2" key="1">
    <citation type="submission" date="2022-09" db="EMBL/GenBank/DDBJ databases">
        <title>Bacterial diversity in gut of crayfish and pufferfish.</title>
        <authorList>
            <person name="Huang Y."/>
        </authorList>
    </citation>
    <scope>NUCLEOTIDE SEQUENCE</scope>
    <source>
        <strain evidence="2">PR12</strain>
    </source>
</reference>
<accession>A0ABY6A0W7</accession>
<organism evidence="2 3">
    <name type="scientific">Comamonas squillarum</name>
    <dbReference type="NCBI Taxonomy" id="2977320"/>
    <lineage>
        <taxon>Bacteria</taxon>
        <taxon>Pseudomonadati</taxon>
        <taxon>Pseudomonadota</taxon>
        <taxon>Betaproteobacteria</taxon>
        <taxon>Burkholderiales</taxon>
        <taxon>Comamonadaceae</taxon>
        <taxon>Comamonas</taxon>
    </lineage>
</organism>
<feature type="compositionally biased region" description="Low complexity" evidence="1">
    <location>
        <begin position="8"/>
        <end position="50"/>
    </location>
</feature>